<dbReference type="PANTHER" id="PTHR38248">
    <property type="entry name" value="FUNK1 6"/>
    <property type="match status" value="1"/>
</dbReference>
<dbReference type="STRING" id="135208.A0A4Y9ZPZ9"/>
<evidence type="ECO:0000313" key="3">
    <source>
        <dbReference type="EMBL" id="TFY76103.1"/>
    </source>
</evidence>
<dbReference type="InterPro" id="IPR011009">
    <property type="entry name" value="Kinase-like_dom_sf"/>
</dbReference>
<dbReference type="PROSITE" id="PS00109">
    <property type="entry name" value="PROTEIN_KINASE_TYR"/>
    <property type="match status" value="1"/>
</dbReference>
<organism evidence="3 4">
    <name type="scientific">Hericium alpestre</name>
    <dbReference type="NCBI Taxonomy" id="135208"/>
    <lineage>
        <taxon>Eukaryota</taxon>
        <taxon>Fungi</taxon>
        <taxon>Dikarya</taxon>
        <taxon>Basidiomycota</taxon>
        <taxon>Agaricomycotina</taxon>
        <taxon>Agaricomycetes</taxon>
        <taxon>Russulales</taxon>
        <taxon>Hericiaceae</taxon>
        <taxon>Hericium</taxon>
    </lineage>
</organism>
<dbReference type="OrthoDB" id="2799233at2759"/>
<protein>
    <recommendedName>
        <fullName evidence="2">Fungal-type protein kinase domain-containing protein</fullName>
    </recommendedName>
</protein>
<comment type="caution">
    <text evidence="3">The sequence shown here is derived from an EMBL/GenBank/DDBJ whole genome shotgun (WGS) entry which is preliminary data.</text>
</comment>
<feature type="compositionally biased region" description="Low complexity" evidence="1">
    <location>
        <begin position="227"/>
        <end position="237"/>
    </location>
</feature>
<evidence type="ECO:0000259" key="2">
    <source>
        <dbReference type="Pfam" id="PF17667"/>
    </source>
</evidence>
<keyword evidence="4" id="KW-1185">Reference proteome</keyword>
<feature type="non-terminal residue" evidence="3">
    <location>
        <position position="825"/>
    </location>
</feature>
<dbReference type="InterPro" id="IPR008266">
    <property type="entry name" value="Tyr_kinase_AS"/>
</dbReference>
<dbReference type="Proteomes" id="UP000298061">
    <property type="component" value="Unassembled WGS sequence"/>
</dbReference>
<dbReference type="SUPFAM" id="SSF56112">
    <property type="entry name" value="Protein kinase-like (PK-like)"/>
    <property type="match status" value="1"/>
</dbReference>
<accession>A0A4Y9ZPZ9</accession>
<proteinExistence type="predicted"/>
<evidence type="ECO:0000256" key="1">
    <source>
        <dbReference type="SAM" id="MobiDB-lite"/>
    </source>
</evidence>
<dbReference type="GO" id="GO:0004672">
    <property type="term" value="F:protein kinase activity"/>
    <property type="evidence" value="ECO:0007669"/>
    <property type="project" value="InterPro"/>
</dbReference>
<dbReference type="PANTHER" id="PTHR38248:SF2">
    <property type="entry name" value="FUNK1 11"/>
    <property type="match status" value="1"/>
</dbReference>
<sequence>MADNTETGIAPVRVFNLPVTPPKRTTLQQTKLQFAGSTPLKPGLSSVPYSGKTLQANIKPLLRTDAMGNFQDSVDIEDFVQAVWGLKAADLKLNEWAYLPLPTALDELEAIFKEKRGETNMYRPVCDLFRDAYQQAKVHLKIEDKAAIEFLHMGSTQMMAAGQNFVQPDIMGVDTEAAARLQKSGKKGPVTTIGVHLCFEGKVGTGISLNAQPQGHASMPGPRAGKRAAASKFSAKGKSLRSKNNQTTARHSHDLPVHTPTSTDRNPPALDEHYDAPTGSKRKAVSDTALANKARKANKSPLEPIQDTLSAEGAEEVRNAIDPNAGPAVLKLTDNELQVGSYALELMSQVGNRRYTTAIFVRGRMISLWYFDRIGVLKTQEFNYTLMGKKPDPSKLLLVAVALSLCDRDHFGYEPLLRYPSSDTGAPTTVKGADLVLPAGKVEDRNGQKIANKISLKVRGEALHVQYGIVGRGTVVLPVMPSDKENLPSKFFTVPDLVVKLSWPVSTRAAEDSLIRTIRAKIPIKWRNHLPDLQCSATLDKDDLHLPRTSMSSKTGSPEPRVLRILVCARALPLYKLRSLVGFQRVFLDFVRCHRVVYQTAHVLHRDLSVNNVMFRVSTIGTVGVLNDWDLSEDMTKREPDDSSANATARHRTGTAPFMALELLKKDPPRHLYRHDLESFINILIWCAVHFDFDGIEPKRPVPVVEPWVDGDWQDIWRHKSLLFNSASNDERIALYAAVRPKFRPILDTWIKPLVDMLKDAYEAMEKHRLEVLASQAKNQDTAEAQTELEDEDDYDDLDVFVFEFEQGDGDNSAAGRHRPDPTSK</sequence>
<dbReference type="Pfam" id="PF17667">
    <property type="entry name" value="Pkinase_fungal"/>
    <property type="match status" value="1"/>
</dbReference>
<dbReference type="Gene3D" id="1.10.510.10">
    <property type="entry name" value="Transferase(Phosphotransferase) domain 1"/>
    <property type="match status" value="1"/>
</dbReference>
<name>A0A4Y9ZPZ9_9AGAM</name>
<feature type="region of interest" description="Disordered" evidence="1">
    <location>
        <begin position="210"/>
        <end position="301"/>
    </location>
</feature>
<dbReference type="EMBL" id="SFCI01001320">
    <property type="protein sequence ID" value="TFY76103.1"/>
    <property type="molecule type" value="Genomic_DNA"/>
</dbReference>
<dbReference type="InterPro" id="IPR040976">
    <property type="entry name" value="Pkinase_fungal"/>
</dbReference>
<dbReference type="AlphaFoldDB" id="A0A4Y9ZPZ9"/>
<feature type="domain" description="Fungal-type protein kinase" evidence="2">
    <location>
        <begin position="332"/>
        <end position="687"/>
    </location>
</feature>
<reference evidence="3 4" key="1">
    <citation type="submission" date="2019-02" db="EMBL/GenBank/DDBJ databases">
        <title>Genome sequencing of the rare red list fungi Hericium alpestre (H. flagellum).</title>
        <authorList>
            <person name="Buettner E."/>
            <person name="Kellner H."/>
        </authorList>
    </citation>
    <scope>NUCLEOTIDE SEQUENCE [LARGE SCALE GENOMIC DNA]</scope>
    <source>
        <strain evidence="3 4">DSM 108284</strain>
    </source>
</reference>
<gene>
    <name evidence="3" type="ORF">EWM64_g7906</name>
</gene>
<evidence type="ECO:0000313" key="4">
    <source>
        <dbReference type="Proteomes" id="UP000298061"/>
    </source>
</evidence>